<dbReference type="EMBL" id="JAWQEG010000835">
    <property type="protein sequence ID" value="KAK3884980.1"/>
    <property type="molecule type" value="Genomic_DNA"/>
</dbReference>
<feature type="region of interest" description="Disordered" evidence="1">
    <location>
        <begin position="212"/>
        <end position="236"/>
    </location>
</feature>
<accession>A0AAE1KX26</accession>
<proteinExistence type="predicted"/>
<evidence type="ECO:0000256" key="1">
    <source>
        <dbReference type="SAM" id="MobiDB-lite"/>
    </source>
</evidence>
<dbReference type="AlphaFoldDB" id="A0AAE1KX26"/>
<evidence type="ECO:0000313" key="3">
    <source>
        <dbReference type="Proteomes" id="UP001286313"/>
    </source>
</evidence>
<organism evidence="2 3">
    <name type="scientific">Petrolisthes cinctipes</name>
    <name type="common">Flat porcelain crab</name>
    <dbReference type="NCBI Taxonomy" id="88211"/>
    <lineage>
        <taxon>Eukaryota</taxon>
        <taxon>Metazoa</taxon>
        <taxon>Ecdysozoa</taxon>
        <taxon>Arthropoda</taxon>
        <taxon>Crustacea</taxon>
        <taxon>Multicrustacea</taxon>
        <taxon>Malacostraca</taxon>
        <taxon>Eumalacostraca</taxon>
        <taxon>Eucarida</taxon>
        <taxon>Decapoda</taxon>
        <taxon>Pleocyemata</taxon>
        <taxon>Anomura</taxon>
        <taxon>Galatheoidea</taxon>
        <taxon>Porcellanidae</taxon>
        <taxon>Petrolisthes</taxon>
    </lineage>
</organism>
<keyword evidence="3" id="KW-1185">Reference proteome</keyword>
<name>A0AAE1KX26_PETCI</name>
<protein>
    <submittedName>
        <fullName evidence="2">Uncharacterized protein</fullName>
    </submittedName>
</protein>
<comment type="caution">
    <text evidence="2">The sequence shown here is derived from an EMBL/GenBank/DDBJ whole genome shotgun (WGS) entry which is preliminary data.</text>
</comment>
<sequence>MSGYAANSTNSSNGHSFFREKTRQDVRQMIDAISERLMIPCPISCHEDPRQFGLSGNIVPRTISAVKEWNDIVTKETIFFKEECKEIEKNCTYDMRMVICGDCSGGGGPVDEVHVFKNPLVDIVSAEGLKRKRSHNEKIADKYSERLMGFDDGVGADDVLFRQRINGDKLLDTAQVAGFFGRNLIDPYKRSIVPRLMHHIIERLGKVSAKKNINGSKLMGPPKKVGRQQKQQQEDNRTLYAVSSSCHHYPVVIKYISDRVGWWNHIKGPVFAKINREKILSSIFSNSEMHFCTSSPKILDDSPRVRDTDLVLSKADKIKNEFSEMSFIPPTNDDDEELPSSPPTTHSYSKIKEDCMDLIKKNPETKSFKPFKEALNLMKDLCIDADK</sequence>
<dbReference type="Proteomes" id="UP001286313">
    <property type="component" value="Unassembled WGS sequence"/>
</dbReference>
<evidence type="ECO:0000313" key="2">
    <source>
        <dbReference type="EMBL" id="KAK3884980.1"/>
    </source>
</evidence>
<reference evidence="2" key="1">
    <citation type="submission" date="2023-10" db="EMBL/GenBank/DDBJ databases">
        <title>Genome assemblies of two species of porcelain crab, Petrolisthes cinctipes and Petrolisthes manimaculis (Anomura: Porcellanidae).</title>
        <authorList>
            <person name="Angst P."/>
        </authorList>
    </citation>
    <scope>NUCLEOTIDE SEQUENCE</scope>
    <source>
        <strain evidence="2">PB745_01</strain>
        <tissue evidence="2">Gill</tissue>
    </source>
</reference>
<feature type="region of interest" description="Disordered" evidence="1">
    <location>
        <begin position="324"/>
        <end position="349"/>
    </location>
</feature>
<gene>
    <name evidence="2" type="ORF">Pcinc_010823</name>
</gene>